<proteinExistence type="predicted"/>
<dbReference type="GO" id="GO:0008168">
    <property type="term" value="F:methyltransferase activity"/>
    <property type="evidence" value="ECO:0007669"/>
    <property type="project" value="UniProtKB-KW"/>
</dbReference>
<organism evidence="1 2">
    <name type="scientific">Algoriphagus iocasae</name>
    <dbReference type="NCBI Taxonomy" id="1836499"/>
    <lineage>
        <taxon>Bacteria</taxon>
        <taxon>Pseudomonadati</taxon>
        <taxon>Bacteroidota</taxon>
        <taxon>Cytophagia</taxon>
        <taxon>Cytophagales</taxon>
        <taxon>Cyclobacteriaceae</taxon>
        <taxon>Algoriphagus</taxon>
    </lineage>
</organism>
<keyword evidence="1" id="KW-0489">Methyltransferase</keyword>
<accession>A0A841N014</accession>
<protein>
    <submittedName>
        <fullName evidence="1">16S rRNA C1402 (Ribose-2'-O) methylase RsmI</fullName>
    </submittedName>
</protein>
<dbReference type="EMBL" id="JACIJO010000003">
    <property type="protein sequence ID" value="MBB6328238.1"/>
    <property type="molecule type" value="Genomic_DNA"/>
</dbReference>
<keyword evidence="1" id="KW-0808">Transferase</keyword>
<keyword evidence="2" id="KW-1185">Reference proteome</keyword>
<sequence length="98" mass="11589">MSMIYYIKKTGDKLITWCNKKQEWVNHPRPVIYETIEEVEAVYTSLPEVERATSEIIGRDLTARFNKFRKDNAAELELRPSDYSTKEEMVEFIKKKLG</sequence>
<gene>
    <name evidence="1" type="ORF">FHS59_003881</name>
</gene>
<evidence type="ECO:0000313" key="1">
    <source>
        <dbReference type="EMBL" id="MBB6328238.1"/>
    </source>
</evidence>
<evidence type="ECO:0000313" key="2">
    <source>
        <dbReference type="Proteomes" id="UP000588604"/>
    </source>
</evidence>
<dbReference type="RefSeq" id="WP_184497020.1">
    <property type="nucleotide sequence ID" value="NZ_JACIJO010000003.1"/>
</dbReference>
<comment type="caution">
    <text evidence="1">The sequence shown here is derived from an EMBL/GenBank/DDBJ whole genome shotgun (WGS) entry which is preliminary data.</text>
</comment>
<dbReference type="AlphaFoldDB" id="A0A841N014"/>
<dbReference type="GO" id="GO:0032259">
    <property type="term" value="P:methylation"/>
    <property type="evidence" value="ECO:0007669"/>
    <property type="project" value="UniProtKB-KW"/>
</dbReference>
<name>A0A841N014_9BACT</name>
<reference evidence="1 2" key="1">
    <citation type="submission" date="2020-08" db="EMBL/GenBank/DDBJ databases">
        <title>Genomic Encyclopedia of Type Strains, Phase IV (KMG-IV): sequencing the most valuable type-strain genomes for metagenomic binning, comparative biology and taxonomic classification.</title>
        <authorList>
            <person name="Goeker M."/>
        </authorList>
    </citation>
    <scope>NUCLEOTIDE SEQUENCE [LARGE SCALE GENOMIC DNA]</scope>
    <source>
        <strain evidence="1 2">DSM 102044</strain>
    </source>
</reference>
<dbReference type="Proteomes" id="UP000588604">
    <property type="component" value="Unassembled WGS sequence"/>
</dbReference>